<comment type="caution">
    <text evidence="1">The sequence shown here is derived from an EMBL/GenBank/DDBJ whole genome shotgun (WGS) entry which is preliminary data.</text>
</comment>
<dbReference type="AlphaFoldDB" id="A0AA40HAK0"/>
<reference evidence="1" key="1">
    <citation type="submission" date="2023-06" db="EMBL/GenBank/DDBJ databases">
        <title>Reference genome for the Northern bat (Eptesicus nilssonii), a most northern bat species.</title>
        <authorList>
            <person name="Laine V.N."/>
            <person name="Pulliainen A.T."/>
            <person name="Lilley T.M."/>
        </authorList>
    </citation>
    <scope>NUCLEOTIDE SEQUENCE</scope>
    <source>
        <strain evidence="1">BLF_Eptnil</strain>
        <tissue evidence="1">Kidney</tissue>
    </source>
</reference>
<evidence type="ECO:0000313" key="2">
    <source>
        <dbReference type="Proteomes" id="UP001177744"/>
    </source>
</evidence>
<dbReference type="EMBL" id="JAULJE010000026">
    <property type="protein sequence ID" value="KAK1327684.1"/>
    <property type="molecule type" value="Genomic_DNA"/>
</dbReference>
<name>A0AA40HAK0_CNENI</name>
<keyword evidence="2" id="KW-1185">Reference proteome</keyword>
<evidence type="ECO:0000313" key="1">
    <source>
        <dbReference type="EMBL" id="KAK1327684.1"/>
    </source>
</evidence>
<sequence>MEIERFKKFDDKYLRKLLIRENQPKSSIVSLYKKLEIKHAIEMAETGLRSAGPSFASLKSFRTELSCALTKRKLNLKPLKPLALERLALEFIDAPVDLPQQEGPGVDEVDESIMMVVMLYQPGSPRPGCL</sequence>
<proteinExistence type="predicted"/>
<protein>
    <submittedName>
        <fullName evidence="1">Uncharacterized protein</fullName>
    </submittedName>
</protein>
<organism evidence="1 2">
    <name type="scientific">Cnephaeus nilssonii</name>
    <name type="common">Northern bat</name>
    <name type="synonym">Eptesicus nilssonii</name>
    <dbReference type="NCBI Taxonomy" id="3371016"/>
    <lineage>
        <taxon>Eukaryota</taxon>
        <taxon>Metazoa</taxon>
        <taxon>Chordata</taxon>
        <taxon>Craniata</taxon>
        <taxon>Vertebrata</taxon>
        <taxon>Euteleostomi</taxon>
        <taxon>Mammalia</taxon>
        <taxon>Eutheria</taxon>
        <taxon>Laurasiatheria</taxon>
        <taxon>Chiroptera</taxon>
        <taxon>Yangochiroptera</taxon>
        <taxon>Vespertilionidae</taxon>
        <taxon>Cnephaeus</taxon>
    </lineage>
</organism>
<accession>A0AA40HAK0</accession>
<dbReference type="Proteomes" id="UP001177744">
    <property type="component" value="Unassembled WGS sequence"/>
</dbReference>
<gene>
    <name evidence="1" type="ORF">QTO34_012829</name>
</gene>